<dbReference type="InterPro" id="IPR015421">
    <property type="entry name" value="PyrdxlP-dep_Trfase_major"/>
</dbReference>
<evidence type="ECO:0000313" key="7">
    <source>
        <dbReference type="EMBL" id="KAJ4981631.1"/>
    </source>
</evidence>
<dbReference type="GO" id="GO:0030170">
    <property type="term" value="F:pyridoxal phosphate binding"/>
    <property type="evidence" value="ECO:0007669"/>
    <property type="project" value="InterPro"/>
</dbReference>
<evidence type="ECO:0000256" key="5">
    <source>
        <dbReference type="ARBA" id="ARBA00023239"/>
    </source>
</evidence>
<dbReference type="GO" id="GO:0019752">
    <property type="term" value="P:carboxylic acid metabolic process"/>
    <property type="evidence" value="ECO:0007669"/>
    <property type="project" value="InterPro"/>
</dbReference>
<evidence type="ECO:0000256" key="4">
    <source>
        <dbReference type="ARBA" id="ARBA00022898"/>
    </source>
</evidence>
<comment type="cofactor">
    <cofactor evidence="1 6">
        <name>pyridoxal 5'-phosphate</name>
        <dbReference type="ChEBI" id="CHEBI:597326"/>
    </cofactor>
</comment>
<dbReference type="InterPro" id="IPR015422">
    <property type="entry name" value="PyrdxlP-dep_Trfase_small"/>
</dbReference>
<comment type="caution">
    <text evidence="7">The sequence shown here is derived from an EMBL/GenBank/DDBJ whole genome shotgun (WGS) entry which is preliminary data.</text>
</comment>
<dbReference type="PROSITE" id="PS00392">
    <property type="entry name" value="DDC_GAD_HDC_YDC"/>
    <property type="match status" value="1"/>
</dbReference>
<protein>
    <recommendedName>
        <fullName evidence="9">Tyrosine decarboxylase</fullName>
    </recommendedName>
</protein>
<dbReference type="GO" id="GO:0005737">
    <property type="term" value="C:cytoplasm"/>
    <property type="evidence" value="ECO:0007669"/>
    <property type="project" value="TreeGrafter"/>
</dbReference>
<dbReference type="Gene3D" id="1.20.1340.10">
    <property type="entry name" value="dopa decarboxylase, N-terminal domain"/>
    <property type="match status" value="1"/>
</dbReference>
<evidence type="ECO:0000256" key="3">
    <source>
        <dbReference type="ARBA" id="ARBA00022793"/>
    </source>
</evidence>
<dbReference type="EMBL" id="JAMYWD010000001">
    <property type="protein sequence ID" value="KAJ4981631.1"/>
    <property type="molecule type" value="Genomic_DNA"/>
</dbReference>
<evidence type="ECO:0008006" key="9">
    <source>
        <dbReference type="Google" id="ProtNLM"/>
    </source>
</evidence>
<dbReference type="AlphaFoldDB" id="A0A9Q0L425"/>
<evidence type="ECO:0000256" key="2">
    <source>
        <dbReference type="ARBA" id="ARBA00009533"/>
    </source>
</evidence>
<dbReference type="InterPro" id="IPR021115">
    <property type="entry name" value="Pyridoxal-P_BS"/>
</dbReference>
<dbReference type="InterPro" id="IPR002129">
    <property type="entry name" value="PyrdxlP-dep_de-COase"/>
</dbReference>
<dbReference type="Pfam" id="PF00282">
    <property type="entry name" value="Pyridoxal_deC"/>
    <property type="match status" value="2"/>
</dbReference>
<dbReference type="Gene3D" id="3.40.640.10">
    <property type="entry name" value="Type I PLP-dependent aspartate aminotransferase-like (Major domain)"/>
    <property type="match status" value="1"/>
</dbReference>
<dbReference type="InterPro" id="IPR015424">
    <property type="entry name" value="PyrdxlP-dep_Trfase"/>
</dbReference>
<keyword evidence="3" id="KW-0210">Decarboxylase</keyword>
<evidence type="ECO:0000313" key="8">
    <source>
        <dbReference type="Proteomes" id="UP001141806"/>
    </source>
</evidence>
<evidence type="ECO:0000256" key="1">
    <source>
        <dbReference type="ARBA" id="ARBA00001933"/>
    </source>
</evidence>
<dbReference type="SUPFAM" id="SSF53383">
    <property type="entry name" value="PLP-dependent transferases"/>
    <property type="match status" value="1"/>
</dbReference>
<dbReference type="GO" id="GO:0016831">
    <property type="term" value="F:carboxy-lyase activity"/>
    <property type="evidence" value="ECO:0007669"/>
    <property type="project" value="UniProtKB-KW"/>
</dbReference>
<dbReference type="InterPro" id="IPR010977">
    <property type="entry name" value="Aromatic_deC"/>
</dbReference>
<dbReference type="Proteomes" id="UP001141806">
    <property type="component" value="Unassembled WGS sequence"/>
</dbReference>
<sequence length="439" mass="48821">MGPADGFRNNSDFTLNPLDPQEFRRQKYPVRSQVDAGYLHKLLPDSAPNHPEPIQTILQDVHAHIIPGITHWQSPNYFAYFPSSGSVVGFLGEMLSTGSNVVGFNWLSSPAVTELETIVMDWLGKMLKLPNSFLFFDNGGDQMLNKIGREHIGKLVVYGPDQTHCIHPNNFLPVSTSRSTAFGLSPDSLCSAILADLKTGLVPLFLCATIGTTSSTVVDPVGSLCDVAKEFGIWVYVDAAYAESACICLEFRHYIDNVENADSFSLNAHKWFFTTLDCYCLWAKYLRNKATETNTVIDYKDWQIALIRAMKLWLVRSYGVTNLRNFLKTHVKMAKHFEGLVTKDKRFEIVVPMTFAMVCFRLLPSTVTVHANGEANSLDEKHANELNRKFLESMNSPDRVYMHDSCCGGGCLHDPIRSGCNPNGGKTSDRSLGGGTRAC</sequence>
<organism evidence="7 8">
    <name type="scientific">Protea cynaroides</name>
    <dbReference type="NCBI Taxonomy" id="273540"/>
    <lineage>
        <taxon>Eukaryota</taxon>
        <taxon>Viridiplantae</taxon>
        <taxon>Streptophyta</taxon>
        <taxon>Embryophyta</taxon>
        <taxon>Tracheophyta</taxon>
        <taxon>Spermatophyta</taxon>
        <taxon>Magnoliopsida</taxon>
        <taxon>Proteales</taxon>
        <taxon>Proteaceae</taxon>
        <taxon>Protea</taxon>
    </lineage>
</organism>
<evidence type="ECO:0000256" key="6">
    <source>
        <dbReference type="RuleBase" id="RU000382"/>
    </source>
</evidence>
<keyword evidence="5 6" id="KW-0456">Lyase</keyword>
<accession>A0A9Q0L425</accession>
<keyword evidence="8" id="KW-1185">Reference proteome</keyword>
<dbReference type="Gene3D" id="3.90.1150.10">
    <property type="entry name" value="Aspartate Aminotransferase, domain 1"/>
    <property type="match status" value="1"/>
</dbReference>
<name>A0A9Q0L425_9MAGN</name>
<comment type="similarity">
    <text evidence="2 6">Belongs to the group II decarboxylase family.</text>
</comment>
<dbReference type="GO" id="GO:0006520">
    <property type="term" value="P:amino acid metabolic process"/>
    <property type="evidence" value="ECO:0007669"/>
    <property type="project" value="InterPro"/>
</dbReference>
<proteinExistence type="inferred from homology"/>
<dbReference type="PANTHER" id="PTHR11999">
    <property type="entry name" value="GROUP II PYRIDOXAL-5-PHOSPHATE DECARBOXYLASE"/>
    <property type="match status" value="1"/>
</dbReference>
<dbReference type="PRINTS" id="PR00800">
    <property type="entry name" value="YHDCRBOXLASE"/>
</dbReference>
<dbReference type="OrthoDB" id="639767at2759"/>
<keyword evidence="4 6" id="KW-0663">Pyridoxal phosphate</keyword>
<dbReference type="PANTHER" id="PTHR11999:SF96">
    <property type="entry name" value="TYROSINE DECARBOXYLASE"/>
    <property type="match status" value="1"/>
</dbReference>
<gene>
    <name evidence="7" type="ORF">NE237_032468</name>
</gene>
<reference evidence="7" key="1">
    <citation type="journal article" date="2023" name="Plant J.">
        <title>The genome of the king protea, Protea cynaroides.</title>
        <authorList>
            <person name="Chang J."/>
            <person name="Duong T.A."/>
            <person name="Schoeman C."/>
            <person name="Ma X."/>
            <person name="Roodt D."/>
            <person name="Barker N."/>
            <person name="Li Z."/>
            <person name="Van de Peer Y."/>
            <person name="Mizrachi E."/>
        </authorList>
    </citation>
    <scope>NUCLEOTIDE SEQUENCE</scope>
    <source>
        <tissue evidence="7">Young leaves</tissue>
    </source>
</reference>